<evidence type="ECO:0000313" key="3">
    <source>
        <dbReference type="Proteomes" id="UP000678393"/>
    </source>
</evidence>
<dbReference type="Proteomes" id="UP000678393">
    <property type="component" value="Unassembled WGS sequence"/>
</dbReference>
<feature type="region of interest" description="Disordered" evidence="1">
    <location>
        <begin position="31"/>
        <end position="62"/>
    </location>
</feature>
<reference evidence="2" key="1">
    <citation type="submission" date="2021-04" db="EMBL/GenBank/DDBJ databases">
        <authorList>
            <consortium name="Molecular Ecology Group"/>
        </authorList>
    </citation>
    <scope>NUCLEOTIDE SEQUENCE</scope>
</reference>
<feature type="compositionally biased region" description="Acidic residues" evidence="1">
    <location>
        <begin position="38"/>
        <end position="50"/>
    </location>
</feature>
<organism evidence="2 3">
    <name type="scientific">Candidula unifasciata</name>
    <dbReference type="NCBI Taxonomy" id="100452"/>
    <lineage>
        <taxon>Eukaryota</taxon>
        <taxon>Metazoa</taxon>
        <taxon>Spiralia</taxon>
        <taxon>Lophotrochozoa</taxon>
        <taxon>Mollusca</taxon>
        <taxon>Gastropoda</taxon>
        <taxon>Heterobranchia</taxon>
        <taxon>Euthyneura</taxon>
        <taxon>Panpulmonata</taxon>
        <taxon>Eupulmonata</taxon>
        <taxon>Stylommatophora</taxon>
        <taxon>Helicina</taxon>
        <taxon>Helicoidea</taxon>
        <taxon>Geomitridae</taxon>
        <taxon>Candidula</taxon>
    </lineage>
</organism>
<keyword evidence="3" id="KW-1185">Reference proteome</keyword>
<accession>A0A8S3ZF16</accession>
<protein>
    <submittedName>
        <fullName evidence="2">Uncharacterized protein</fullName>
    </submittedName>
</protein>
<comment type="caution">
    <text evidence="2">The sequence shown here is derived from an EMBL/GenBank/DDBJ whole genome shotgun (WGS) entry which is preliminary data.</text>
</comment>
<feature type="non-terminal residue" evidence="2">
    <location>
        <position position="198"/>
    </location>
</feature>
<dbReference type="AlphaFoldDB" id="A0A8S3ZF16"/>
<feature type="compositionally biased region" description="Low complexity" evidence="1">
    <location>
        <begin position="51"/>
        <end position="62"/>
    </location>
</feature>
<name>A0A8S3ZF16_9EUPU</name>
<dbReference type="OrthoDB" id="6160241at2759"/>
<evidence type="ECO:0000313" key="2">
    <source>
        <dbReference type="EMBL" id="CAG5125632.1"/>
    </source>
</evidence>
<evidence type="ECO:0000256" key="1">
    <source>
        <dbReference type="SAM" id="MobiDB-lite"/>
    </source>
</evidence>
<proteinExistence type="predicted"/>
<dbReference type="EMBL" id="CAJHNH020002112">
    <property type="protein sequence ID" value="CAG5125632.1"/>
    <property type="molecule type" value="Genomic_DNA"/>
</dbReference>
<gene>
    <name evidence="2" type="ORF">CUNI_LOCUS11190</name>
</gene>
<sequence length="198" mass="21946">MGNKCCKSEKIKEKPENPSLKLIREAQLKYYNSHIESDSDEDDDKDESTDEGLSGSEGSQQSLDNAAMETSLMADCESALQSTFDINVEDMSSCVLRSYRINNNDNIESQLDGDAITSCSTGDGAGSKPAGDKGKHYVKRRHNAKYIRLSNSRDFYSIFNTEDKKARSVDPKMYQYPFENIVFEGGGNKGLAYCGAVK</sequence>